<name>A0A4S8SWE1_AURPU</name>
<dbReference type="SMART" id="SM00212">
    <property type="entry name" value="UBCc"/>
    <property type="match status" value="1"/>
</dbReference>
<dbReference type="Proteomes" id="UP000310374">
    <property type="component" value="Unassembled WGS sequence"/>
</dbReference>
<reference evidence="5 6" key="1">
    <citation type="submission" date="2018-10" db="EMBL/GenBank/DDBJ databases">
        <title>Fifty Aureobasidium pullulans genomes reveal a recombining polyextremotolerant generalist.</title>
        <authorList>
            <person name="Gostincar C."/>
            <person name="Turk M."/>
            <person name="Zajc J."/>
            <person name="Gunde-Cimerman N."/>
        </authorList>
    </citation>
    <scope>NUCLEOTIDE SEQUENCE [LARGE SCALE GENOMIC DNA]</scope>
    <source>
        <strain evidence="3 6">EXF-10081</strain>
        <strain evidence="4 5">EXF-3844</strain>
    </source>
</reference>
<dbReference type="PANTHER" id="PTHR24067">
    <property type="entry name" value="UBIQUITIN-CONJUGATING ENZYME E2"/>
    <property type="match status" value="1"/>
</dbReference>
<accession>A0A4S8SWE1</accession>
<dbReference type="Gene3D" id="3.10.110.10">
    <property type="entry name" value="Ubiquitin Conjugating Enzyme"/>
    <property type="match status" value="1"/>
</dbReference>
<dbReference type="InterPro" id="IPR016135">
    <property type="entry name" value="UBQ-conjugating_enzyme/RWD"/>
</dbReference>
<gene>
    <name evidence="4" type="ORF">D6C90_06912</name>
    <name evidence="3" type="ORF">D6D12_09449</name>
</gene>
<keyword evidence="1" id="KW-0833">Ubl conjugation pathway</keyword>
<feature type="domain" description="UBC core" evidence="2">
    <location>
        <begin position="1"/>
        <end position="169"/>
    </location>
</feature>
<dbReference type="Pfam" id="PF00179">
    <property type="entry name" value="UQ_con"/>
    <property type="match status" value="1"/>
</dbReference>
<dbReference type="AlphaFoldDB" id="A0A4S8SWE1"/>
<comment type="caution">
    <text evidence="4">The sequence shown here is derived from an EMBL/GenBank/DDBJ whole genome shotgun (WGS) entry which is preliminary data.</text>
</comment>
<evidence type="ECO:0000313" key="3">
    <source>
        <dbReference type="EMBL" id="THX22107.1"/>
    </source>
</evidence>
<proteinExistence type="predicted"/>
<dbReference type="InterPro" id="IPR050113">
    <property type="entry name" value="Ub_conjugating_enzyme"/>
</dbReference>
<dbReference type="Proteomes" id="UP000310121">
    <property type="component" value="Unassembled WGS sequence"/>
</dbReference>
<dbReference type="EMBL" id="QZAT01000201">
    <property type="protein sequence ID" value="THX22107.1"/>
    <property type="molecule type" value="Genomic_DNA"/>
</dbReference>
<dbReference type="EMBL" id="QZBN01000772">
    <property type="protein sequence ID" value="THZ36750.1"/>
    <property type="molecule type" value="Genomic_DNA"/>
</dbReference>
<dbReference type="SUPFAM" id="SSF54495">
    <property type="entry name" value="UBC-like"/>
    <property type="match status" value="1"/>
</dbReference>
<dbReference type="InterPro" id="IPR000608">
    <property type="entry name" value="UBC"/>
</dbReference>
<organism evidence="4 5">
    <name type="scientific">Aureobasidium pullulans</name>
    <name type="common">Black yeast</name>
    <name type="synonym">Pullularia pullulans</name>
    <dbReference type="NCBI Taxonomy" id="5580"/>
    <lineage>
        <taxon>Eukaryota</taxon>
        <taxon>Fungi</taxon>
        <taxon>Dikarya</taxon>
        <taxon>Ascomycota</taxon>
        <taxon>Pezizomycotina</taxon>
        <taxon>Dothideomycetes</taxon>
        <taxon>Dothideomycetidae</taxon>
        <taxon>Dothideales</taxon>
        <taxon>Saccotheciaceae</taxon>
        <taxon>Aureobasidium</taxon>
    </lineage>
</organism>
<evidence type="ECO:0000259" key="2">
    <source>
        <dbReference type="PROSITE" id="PS50127"/>
    </source>
</evidence>
<evidence type="ECO:0000256" key="1">
    <source>
        <dbReference type="ARBA" id="ARBA00022786"/>
    </source>
</evidence>
<evidence type="ECO:0000313" key="6">
    <source>
        <dbReference type="Proteomes" id="UP000310374"/>
    </source>
</evidence>
<sequence length="169" mass="19064">MANKRIVTELGQVSTNPVPGTSVQLAEEGNVFLWEVIMQGPEDSVYAVCNLLPLLLPLTILTTIQNANFKIEVSLPKEYPFKPPTVSFKTKIYHPNVTNDDKGSMCLGMLRSDQWKPPNKIRDVLILVRQILAAPQPDDAVESRIADEYKNNRETFDKNAKDFIAKYCK</sequence>
<dbReference type="PROSITE" id="PS50127">
    <property type="entry name" value="UBC_2"/>
    <property type="match status" value="1"/>
</dbReference>
<evidence type="ECO:0000313" key="5">
    <source>
        <dbReference type="Proteomes" id="UP000310121"/>
    </source>
</evidence>
<evidence type="ECO:0000313" key="4">
    <source>
        <dbReference type="EMBL" id="THZ36750.1"/>
    </source>
</evidence>
<protein>
    <submittedName>
        <fullName evidence="4">Ubiquitin-conjugating enzyme</fullName>
    </submittedName>
</protein>